<name>A0A158CRU1_9BURK</name>
<dbReference type="EMBL" id="FCOB02000023">
    <property type="protein sequence ID" value="SAK85029.1"/>
    <property type="molecule type" value="Genomic_DNA"/>
</dbReference>
<keyword evidence="3" id="KW-0964">Secreted</keyword>
<dbReference type="Gene3D" id="1.20.1330.10">
    <property type="entry name" value="f41 fragment of flagellin, N-terminal domain"/>
    <property type="match status" value="2"/>
</dbReference>
<sequence>MLGINTNINSLVAQQNLNGSQSALSQAITRLSSGKRINSAADDAAGLAISSGMQTQINGLNQGVSNANDGVSMIQTATSGLAQITSSLQRIRTLAVQSASGGLTADNQAALQQEVNQQIAEVNRIASQTTYNGKSVLDGSAGTLSFQVGANVGQTISLNLSQGVSASLLGKGVVASGNTLGTLQNLNLNSDGTAHTGSDAAAITSINVLSDGNGGFSYTDQNNQALSSKAVGALFGNSTGTGGPLNLTLSSSSALSVSNQLSTISTANATPPSVAGKTLGTITGISIDASSGKDVAQGTANAITSITVKSDGSGGYQFFDQSGNALASSLVGDNTGNNPGTLFTSIKGTTGQGDKLEFTSETSQLDSINAANNSGGGAISAGTVLGKVSGLSLDANGNTVAASSATITSVVVKADGAGGFKLYQQDGTTAISDAAATTLSGIAANATGSGDTTSHGNLFTITKDGNGTGNASISLTSPSTELADINASAITDTATGTKSYTINNISIDPSTGQTVAAGTKGAITSVTINEDGAGGFSFTDQNGNKLAKSLTGVDPNATGSGNTNTSGSLFTVAKDGNAANIAKVSFTGGNSAVTLTSATPDATPKLSAIASINSNNNPGTVASIDISTTAGANQAMESIDNALKTVNNIQASLGAAENRFTAIAAGQQAQATDLSSAQSQITDANFAQETANLSKAQVLQQAGISVLAQANSLPQQVLKLLG</sequence>
<dbReference type="AlphaFoldDB" id="A0A158CRU1"/>
<dbReference type="PRINTS" id="PR00207">
    <property type="entry name" value="FLAGELLIN"/>
</dbReference>
<dbReference type="Gene3D" id="6.10.280.190">
    <property type="match status" value="1"/>
</dbReference>
<feature type="domain" description="Flagellin N-terminal" evidence="4">
    <location>
        <begin position="4"/>
        <end position="140"/>
    </location>
</feature>
<dbReference type="GO" id="GO:0009288">
    <property type="term" value="C:bacterial-type flagellum"/>
    <property type="evidence" value="ECO:0007669"/>
    <property type="project" value="UniProtKB-SubCell"/>
</dbReference>
<dbReference type="Gene3D" id="2.30.220.10">
    <property type="entry name" value="f41 fragment of flagellin, C-terminal domain"/>
    <property type="match status" value="1"/>
</dbReference>
<dbReference type="Gene3D" id="2.170.280.10">
    <property type="entry name" value="f41 fragment of flagellin, middle domain"/>
    <property type="match status" value="1"/>
</dbReference>
<comment type="similarity">
    <text evidence="1 3">Belongs to the bacterial flagellin family.</text>
</comment>
<evidence type="ECO:0000256" key="3">
    <source>
        <dbReference type="RuleBase" id="RU362073"/>
    </source>
</evidence>
<gene>
    <name evidence="7" type="ORF">AWB83_04606</name>
</gene>
<evidence type="ECO:0000313" key="7">
    <source>
        <dbReference type="EMBL" id="SAK85029.1"/>
    </source>
</evidence>
<evidence type="ECO:0000256" key="2">
    <source>
        <dbReference type="ARBA" id="ARBA00023143"/>
    </source>
</evidence>
<dbReference type="Pfam" id="PF00700">
    <property type="entry name" value="Flagellin_C"/>
    <property type="match status" value="1"/>
</dbReference>
<dbReference type="InterPro" id="IPR022578">
    <property type="entry name" value="Flagellin_D2_dom"/>
</dbReference>
<protein>
    <recommendedName>
        <fullName evidence="3">Flagellin</fullName>
    </recommendedName>
</protein>
<organism evidence="7 8">
    <name type="scientific">Caballeronia ptereochthonis</name>
    <dbReference type="NCBI Taxonomy" id="1777144"/>
    <lineage>
        <taxon>Bacteria</taxon>
        <taxon>Pseudomonadati</taxon>
        <taxon>Pseudomonadota</taxon>
        <taxon>Betaproteobacteria</taxon>
        <taxon>Burkholderiales</taxon>
        <taxon>Burkholderiaceae</taxon>
        <taxon>Caballeronia</taxon>
    </lineage>
</organism>
<evidence type="ECO:0000259" key="6">
    <source>
        <dbReference type="Pfam" id="PF12613"/>
    </source>
</evidence>
<dbReference type="GO" id="GO:0005198">
    <property type="term" value="F:structural molecule activity"/>
    <property type="evidence" value="ECO:0007669"/>
    <property type="project" value="UniProtKB-UniRule"/>
</dbReference>
<evidence type="ECO:0000259" key="4">
    <source>
        <dbReference type="Pfam" id="PF00669"/>
    </source>
</evidence>
<dbReference type="InterPro" id="IPR001029">
    <property type="entry name" value="Flagellin_N"/>
</dbReference>
<keyword evidence="7" id="KW-0966">Cell projection</keyword>
<comment type="caution">
    <text evidence="7">The sequence shown here is derived from an EMBL/GenBank/DDBJ whole genome shotgun (WGS) entry which is preliminary data.</text>
</comment>
<comment type="function">
    <text evidence="3">Flagellin is the subunit protein which polymerizes to form the filaments of bacterial flagella.</text>
</comment>
<dbReference type="InterPro" id="IPR046358">
    <property type="entry name" value="Flagellin_C"/>
</dbReference>
<keyword evidence="7" id="KW-0282">Flagellum</keyword>
<dbReference type="Pfam" id="PF00669">
    <property type="entry name" value="Flagellin_N"/>
    <property type="match status" value="1"/>
</dbReference>
<evidence type="ECO:0000259" key="5">
    <source>
        <dbReference type="Pfam" id="PF00700"/>
    </source>
</evidence>
<keyword evidence="7" id="KW-0969">Cilium</keyword>
<feature type="domain" description="Flagellin C-terminal" evidence="5">
    <location>
        <begin position="636"/>
        <end position="721"/>
    </location>
</feature>
<dbReference type="Proteomes" id="UP000054978">
    <property type="component" value="Unassembled WGS sequence"/>
</dbReference>
<dbReference type="SUPFAM" id="SSF64518">
    <property type="entry name" value="Phase 1 flagellin"/>
    <property type="match status" value="1"/>
</dbReference>
<accession>A0A158CRU1</accession>
<keyword evidence="8" id="KW-1185">Reference proteome</keyword>
<evidence type="ECO:0000313" key="8">
    <source>
        <dbReference type="Proteomes" id="UP000054978"/>
    </source>
</evidence>
<dbReference type="Pfam" id="PF12613">
    <property type="entry name" value="FliC_D2"/>
    <property type="match status" value="1"/>
</dbReference>
<dbReference type="OrthoDB" id="9796789at2"/>
<feature type="domain" description="Flagellin D2" evidence="6">
    <location>
        <begin position="172"/>
        <end position="270"/>
    </location>
</feature>
<dbReference type="InterPro" id="IPR001492">
    <property type="entry name" value="Flagellin"/>
</dbReference>
<dbReference type="PANTHER" id="PTHR42792:SF2">
    <property type="entry name" value="FLAGELLIN"/>
    <property type="match status" value="1"/>
</dbReference>
<comment type="subcellular location">
    <subcellularLocation>
        <location evidence="3">Secreted</location>
    </subcellularLocation>
    <subcellularLocation>
        <location evidence="3">Bacterial flagellum</location>
    </subcellularLocation>
</comment>
<keyword evidence="2 3" id="KW-0975">Bacterial flagellum</keyword>
<proteinExistence type="inferred from homology"/>
<evidence type="ECO:0000256" key="1">
    <source>
        <dbReference type="ARBA" id="ARBA00005709"/>
    </source>
</evidence>
<dbReference type="PANTHER" id="PTHR42792">
    <property type="entry name" value="FLAGELLIN"/>
    <property type="match status" value="1"/>
</dbReference>
<reference evidence="7" key="1">
    <citation type="submission" date="2016-01" db="EMBL/GenBank/DDBJ databases">
        <authorList>
            <person name="Peeters C."/>
        </authorList>
    </citation>
    <scope>NUCLEOTIDE SEQUENCE [LARGE SCALE GENOMIC DNA]</scope>
    <source>
        <strain evidence="7">LMG 29326</strain>
    </source>
</reference>
<dbReference type="GO" id="GO:0005576">
    <property type="term" value="C:extracellular region"/>
    <property type="evidence" value="ECO:0007669"/>
    <property type="project" value="UniProtKB-SubCell"/>
</dbReference>
<dbReference type="STRING" id="1777144.AWB83_04606"/>